<comment type="caution">
    <text evidence="3">The sequence shown here is derived from an EMBL/GenBank/DDBJ whole genome shotgun (WGS) entry which is preliminary data.</text>
</comment>
<organism evidence="3 4">
    <name type="scientific">Opisthorchis felineus</name>
    <dbReference type="NCBI Taxonomy" id="147828"/>
    <lineage>
        <taxon>Eukaryota</taxon>
        <taxon>Metazoa</taxon>
        <taxon>Spiralia</taxon>
        <taxon>Lophotrochozoa</taxon>
        <taxon>Platyhelminthes</taxon>
        <taxon>Trematoda</taxon>
        <taxon>Digenea</taxon>
        <taxon>Opisthorchiida</taxon>
        <taxon>Opisthorchiata</taxon>
        <taxon>Opisthorchiidae</taxon>
        <taxon>Opisthorchis</taxon>
    </lineage>
</organism>
<feature type="compositionally biased region" description="Basic and acidic residues" evidence="2">
    <location>
        <begin position="21"/>
        <end position="40"/>
    </location>
</feature>
<dbReference type="Proteomes" id="UP000308267">
    <property type="component" value="Unassembled WGS sequence"/>
</dbReference>
<dbReference type="AlphaFoldDB" id="A0A4S2LA48"/>
<evidence type="ECO:0000256" key="1">
    <source>
        <dbReference type="ARBA" id="ARBA00007114"/>
    </source>
</evidence>
<dbReference type="EMBL" id="SJOL01008662">
    <property type="protein sequence ID" value="TGZ59900.1"/>
    <property type="molecule type" value="Genomic_DNA"/>
</dbReference>
<dbReference type="GO" id="GO:0030515">
    <property type="term" value="F:snoRNA binding"/>
    <property type="evidence" value="ECO:0007669"/>
    <property type="project" value="TreeGrafter"/>
</dbReference>
<evidence type="ECO:0000256" key="2">
    <source>
        <dbReference type="SAM" id="MobiDB-lite"/>
    </source>
</evidence>
<sequence length="397" mass="45684">MKRSKRSRTQETDSNVVSGRDVVKIQKLLRENAEKEESSFKRSRLQRSQRTGSESEDSNESAGEQEFLDLPSSEVPEEHRAEWKKFFGHADADNEYISQLQKSLEDAKLKVAEEVSHFSGSIPGDLDDFKSVGDLEELPEELLKHVRLLIDVLKHYRSGPLPKTVKMLPHLPGWEGLLEILKPLEWTIHAYPRVVKVFASKGREPALHFYENYLLPKVKQDIEENRRLSVHMFEALIASMFRAEEFVSGVFLPWIQSDMSKTEGVILAHLIKKATLKSRFAAVALALTLEEDFSIPRSLVIEALLSKRYNMPEAALSRVIQYFLSFDKDCTAYYTDENRMPVTWFRTLLLFLESYRHCVLPDDRTSLIKLCRRHEHPQITAEIRTLLSLVPNTSSAV</sequence>
<dbReference type="OrthoDB" id="2192561at2759"/>
<evidence type="ECO:0008006" key="5">
    <source>
        <dbReference type="Google" id="ProtNLM"/>
    </source>
</evidence>
<keyword evidence="4" id="KW-1185">Reference proteome</keyword>
<dbReference type="PANTHER" id="PTHR12821:SF0">
    <property type="entry name" value="BYSTIN"/>
    <property type="match status" value="1"/>
</dbReference>
<dbReference type="InterPro" id="IPR007955">
    <property type="entry name" value="Bystin"/>
</dbReference>
<gene>
    <name evidence="3" type="ORF">CRM22_008826</name>
</gene>
<dbReference type="GO" id="GO:0005730">
    <property type="term" value="C:nucleolus"/>
    <property type="evidence" value="ECO:0007669"/>
    <property type="project" value="TreeGrafter"/>
</dbReference>
<protein>
    <recommendedName>
        <fullName evidence="5">Bystin</fullName>
    </recommendedName>
</protein>
<dbReference type="GO" id="GO:0030688">
    <property type="term" value="C:preribosome, small subunit precursor"/>
    <property type="evidence" value="ECO:0007669"/>
    <property type="project" value="TreeGrafter"/>
</dbReference>
<feature type="region of interest" description="Disordered" evidence="2">
    <location>
        <begin position="1"/>
        <end position="74"/>
    </location>
</feature>
<comment type="similarity">
    <text evidence="1">Belongs to the bystin family.</text>
</comment>
<evidence type="ECO:0000313" key="3">
    <source>
        <dbReference type="EMBL" id="TGZ59900.1"/>
    </source>
</evidence>
<proteinExistence type="inferred from homology"/>
<dbReference type="GO" id="GO:0006364">
    <property type="term" value="P:rRNA processing"/>
    <property type="evidence" value="ECO:0007669"/>
    <property type="project" value="TreeGrafter"/>
</dbReference>
<reference evidence="3 4" key="1">
    <citation type="journal article" date="2019" name="BMC Genomics">
        <title>New insights from Opisthorchis felineus genome: update on genomics of the epidemiologically important liver flukes.</title>
        <authorList>
            <person name="Ershov N.I."/>
            <person name="Mordvinov V.A."/>
            <person name="Prokhortchouk E.B."/>
            <person name="Pakharukova M.Y."/>
            <person name="Gunbin K.V."/>
            <person name="Ustyantsev K."/>
            <person name="Genaev M.A."/>
            <person name="Blinov A.G."/>
            <person name="Mazur A."/>
            <person name="Boulygina E."/>
            <person name="Tsygankova S."/>
            <person name="Khrameeva E."/>
            <person name="Chekanov N."/>
            <person name="Fan G."/>
            <person name="Xiao A."/>
            <person name="Zhang H."/>
            <person name="Xu X."/>
            <person name="Yang H."/>
            <person name="Solovyev V."/>
            <person name="Lee S.M."/>
            <person name="Liu X."/>
            <person name="Afonnikov D.A."/>
            <person name="Skryabin K.G."/>
        </authorList>
    </citation>
    <scope>NUCLEOTIDE SEQUENCE [LARGE SCALE GENOMIC DNA]</scope>
    <source>
        <strain evidence="3">AK-0245</strain>
        <tissue evidence="3">Whole organism</tissue>
    </source>
</reference>
<name>A0A4S2LA48_OPIFE</name>
<dbReference type="PANTHER" id="PTHR12821">
    <property type="entry name" value="BYSTIN"/>
    <property type="match status" value="1"/>
</dbReference>
<dbReference type="GO" id="GO:0005737">
    <property type="term" value="C:cytoplasm"/>
    <property type="evidence" value="ECO:0007669"/>
    <property type="project" value="TreeGrafter"/>
</dbReference>
<dbReference type="Pfam" id="PF05291">
    <property type="entry name" value="Bystin"/>
    <property type="match status" value="1"/>
</dbReference>
<evidence type="ECO:0000313" key="4">
    <source>
        <dbReference type="Proteomes" id="UP000308267"/>
    </source>
</evidence>
<accession>A0A4S2LA48</accession>
<dbReference type="STRING" id="147828.A0A4S2LA48"/>